<dbReference type="Proteomes" id="UP001491310">
    <property type="component" value="Unassembled WGS sequence"/>
</dbReference>
<dbReference type="EMBL" id="JALJOT010000007">
    <property type="protein sequence ID" value="KAK9909254.1"/>
    <property type="molecule type" value="Genomic_DNA"/>
</dbReference>
<keyword evidence="3" id="KW-1185">Reference proteome</keyword>
<evidence type="ECO:0000256" key="1">
    <source>
        <dbReference type="SAM" id="MobiDB-lite"/>
    </source>
</evidence>
<comment type="caution">
    <text evidence="2">The sequence shown here is derived from an EMBL/GenBank/DDBJ whole genome shotgun (WGS) entry which is preliminary data.</text>
</comment>
<feature type="compositionally biased region" description="Polar residues" evidence="1">
    <location>
        <begin position="107"/>
        <end position="122"/>
    </location>
</feature>
<organism evidence="2 3">
    <name type="scientific">Coccomyxa subellipsoidea</name>
    <dbReference type="NCBI Taxonomy" id="248742"/>
    <lineage>
        <taxon>Eukaryota</taxon>
        <taxon>Viridiplantae</taxon>
        <taxon>Chlorophyta</taxon>
        <taxon>core chlorophytes</taxon>
        <taxon>Trebouxiophyceae</taxon>
        <taxon>Trebouxiophyceae incertae sedis</taxon>
        <taxon>Coccomyxaceae</taxon>
        <taxon>Coccomyxa</taxon>
    </lineage>
</organism>
<feature type="compositionally biased region" description="Polar residues" evidence="1">
    <location>
        <begin position="182"/>
        <end position="199"/>
    </location>
</feature>
<feature type="compositionally biased region" description="Basic and acidic residues" evidence="1">
    <location>
        <begin position="168"/>
        <end position="178"/>
    </location>
</feature>
<reference evidence="2 3" key="1">
    <citation type="journal article" date="2024" name="Nat. Commun.">
        <title>Phylogenomics reveals the evolutionary origins of lichenization in chlorophyte algae.</title>
        <authorList>
            <person name="Puginier C."/>
            <person name="Libourel C."/>
            <person name="Otte J."/>
            <person name="Skaloud P."/>
            <person name="Haon M."/>
            <person name="Grisel S."/>
            <person name="Petersen M."/>
            <person name="Berrin J.G."/>
            <person name="Delaux P.M."/>
            <person name="Dal Grande F."/>
            <person name="Keller J."/>
        </authorList>
    </citation>
    <scope>NUCLEOTIDE SEQUENCE [LARGE SCALE GENOMIC DNA]</scope>
    <source>
        <strain evidence="2 3">SAG 216-7</strain>
    </source>
</reference>
<feature type="region of interest" description="Disordered" evidence="1">
    <location>
        <begin position="246"/>
        <end position="267"/>
    </location>
</feature>
<protein>
    <submittedName>
        <fullName evidence="2">Uncharacterized protein</fullName>
    </submittedName>
</protein>
<sequence length="267" mass="27782">MEVVTPSIAAQAHTSLDAPDPSTTIPTEEKIATPARETDGKTPGQTGKKPRTSRKPAWDASPASKPKKKEVTPAKPAAKKPAVTPSKAAAKSTVPPRRAAANPSLRADSTSQDAEAPPQSQRQTKENIRENGWVGSSSISRESSTSSQRPSSAGSGKPVSPAQTAETARVHKLEKGWVEPDVSNTVLSSDANQDQSGDADSQGRFRVRSSAEVFYRGLGGEATDKLPRMLPAINCRAGDVAANDAGNAATAKDAKSRKTGCGGCSVM</sequence>
<feature type="compositionally biased region" description="Basic and acidic residues" evidence="1">
    <location>
        <begin position="27"/>
        <end position="40"/>
    </location>
</feature>
<feature type="region of interest" description="Disordered" evidence="1">
    <location>
        <begin position="1"/>
        <end position="206"/>
    </location>
</feature>
<feature type="compositionally biased region" description="Low complexity" evidence="1">
    <location>
        <begin position="136"/>
        <end position="155"/>
    </location>
</feature>
<name>A0ABR2YQL9_9CHLO</name>
<evidence type="ECO:0000313" key="3">
    <source>
        <dbReference type="Proteomes" id="UP001491310"/>
    </source>
</evidence>
<gene>
    <name evidence="2" type="ORF">WJX75_009563</name>
</gene>
<proteinExistence type="predicted"/>
<accession>A0ABR2YQL9</accession>
<feature type="compositionally biased region" description="Low complexity" evidence="1">
    <location>
        <begin position="73"/>
        <end position="93"/>
    </location>
</feature>
<evidence type="ECO:0000313" key="2">
    <source>
        <dbReference type="EMBL" id="KAK9909254.1"/>
    </source>
</evidence>